<evidence type="ECO:0000256" key="18">
    <source>
        <dbReference type="ARBA" id="ARBA00022989"/>
    </source>
</evidence>
<evidence type="ECO:0000256" key="3">
    <source>
        <dbReference type="ARBA" id="ARBA00004752"/>
    </source>
</evidence>
<feature type="domain" description="Glycosyl transferase family 51" evidence="30">
    <location>
        <begin position="83"/>
        <end position="247"/>
    </location>
</feature>
<dbReference type="GO" id="GO:0009252">
    <property type="term" value="P:peptidoglycan biosynthetic process"/>
    <property type="evidence" value="ECO:0007669"/>
    <property type="project" value="UniProtKB-KW"/>
</dbReference>
<evidence type="ECO:0000256" key="22">
    <source>
        <dbReference type="ARBA" id="ARBA00023316"/>
    </source>
</evidence>
<keyword evidence="21" id="KW-0511">Multifunctional enzyme</keyword>
<evidence type="ECO:0000256" key="2">
    <source>
        <dbReference type="ARBA" id="ARBA00004401"/>
    </source>
</evidence>
<dbReference type="GO" id="GO:0071555">
    <property type="term" value="P:cell wall organization"/>
    <property type="evidence" value="ECO:0007669"/>
    <property type="project" value="UniProtKB-KW"/>
</dbReference>
<evidence type="ECO:0000256" key="23">
    <source>
        <dbReference type="ARBA" id="ARBA00034000"/>
    </source>
</evidence>
<dbReference type="Proteomes" id="UP001158066">
    <property type="component" value="Unassembled WGS sequence"/>
</dbReference>
<keyword evidence="8" id="KW-1003">Cell membrane</keyword>
<keyword evidence="15" id="KW-0133">Cell shape</keyword>
<evidence type="ECO:0000256" key="28">
    <source>
        <dbReference type="SAM" id="Phobius"/>
    </source>
</evidence>
<keyword evidence="22" id="KW-0961">Cell wall biogenesis/degradation</keyword>
<dbReference type="Pfam" id="PF00912">
    <property type="entry name" value="Transgly"/>
    <property type="match status" value="1"/>
</dbReference>
<dbReference type="SUPFAM" id="SSF56601">
    <property type="entry name" value="beta-lactamase/transpeptidase-like"/>
    <property type="match status" value="1"/>
</dbReference>
<dbReference type="GO" id="GO:0008955">
    <property type="term" value="F:peptidoglycan glycosyltransferase activity"/>
    <property type="evidence" value="ECO:0007669"/>
    <property type="project" value="UniProtKB-EC"/>
</dbReference>
<comment type="pathway">
    <text evidence="3">Cell wall biogenesis; peptidoglycan biosynthesis.</text>
</comment>
<dbReference type="GO" id="GO:0008658">
    <property type="term" value="F:penicillin binding"/>
    <property type="evidence" value="ECO:0007669"/>
    <property type="project" value="InterPro"/>
</dbReference>
<keyword evidence="11" id="KW-0328">Glycosyltransferase</keyword>
<evidence type="ECO:0000259" key="30">
    <source>
        <dbReference type="Pfam" id="PF00912"/>
    </source>
</evidence>
<evidence type="ECO:0000256" key="12">
    <source>
        <dbReference type="ARBA" id="ARBA00022679"/>
    </source>
</evidence>
<dbReference type="InterPro" id="IPR001264">
    <property type="entry name" value="Glyco_trans_51"/>
</dbReference>
<feature type="compositionally biased region" description="Low complexity" evidence="27">
    <location>
        <begin position="766"/>
        <end position="790"/>
    </location>
</feature>
<comment type="function">
    <text evidence="1">Cell wall formation. Synthesis of cross-linked peptidoglycan from the lipid intermediates. The enzyme has a penicillin-insensitive transglycosylase N-terminal domain (formation of linear glycan strands) and a penicillin-sensitive transpeptidase C-terminal domain (cross-linking of the peptide subunits).</text>
</comment>
<evidence type="ECO:0000313" key="31">
    <source>
        <dbReference type="EMBL" id="SMP70442.1"/>
    </source>
</evidence>
<dbReference type="PANTHER" id="PTHR32282:SF33">
    <property type="entry name" value="PEPTIDOGLYCAN GLYCOSYLTRANSFERASE"/>
    <property type="match status" value="1"/>
</dbReference>
<evidence type="ECO:0000256" key="7">
    <source>
        <dbReference type="ARBA" id="ARBA00018638"/>
    </source>
</evidence>
<dbReference type="EMBL" id="FXUF01000020">
    <property type="protein sequence ID" value="SMP70442.1"/>
    <property type="molecule type" value="Genomic_DNA"/>
</dbReference>
<dbReference type="Pfam" id="PF00905">
    <property type="entry name" value="Transpeptidase"/>
    <property type="match status" value="1"/>
</dbReference>
<feature type="domain" description="Penicillin-binding protein transpeptidase" evidence="29">
    <location>
        <begin position="396"/>
        <end position="662"/>
    </location>
</feature>
<evidence type="ECO:0000256" key="17">
    <source>
        <dbReference type="ARBA" id="ARBA00022984"/>
    </source>
</evidence>
<evidence type="ECO:0000256" key="25">
    <source>
        <dbReference type="ARBA" id="ARBA00049902"/>
    </source>
</evidence>
<comment type="similarity">
    <text evidence="5">In the N-terminal section; belongs to the glycosyltransferase 51 family.</text>
</comment>
<accession>A0AA45WYT8</accession>
<evidence type="ECO:0000256" key="19">
    <source>
        <dbReference type="ARBA" id="ARBA00023136"/>
    </source>
</evidence>
<dbReference type="EC" id="2.4.99.28" evidence="24"/>
<evidence type="ECO:0000256" key="27">
    <source>
        <dbReference type="SAM" id="MobiDB-lite"/>
    </source>
</evidence>
<evidence type="ECO:0000256" key="9">
    <source>
        <dbReference type="ARBA" id="ARBA00022645"/>
    </source>
</evidence>
<name>A0AA45WYT8_9CLOT</name>
<evidence type="ECO:0000256" key="14">
    <source>
        <dbReference type="ARBA" id="ARBA00022801"/>
    </source>
</evidence>
<keyword evidence="32" id="KW-1185">Reference proteome</keyword>
<comment type="caution">
    <text evidence="31">The sequence shown here is derived from an EMBL/GenBank/DDBJ whole genome shotgun (WGS) entry which is preliminary data.</text>
</comment>
<feature type="compositionally biased region" description="Low complexity" evidence="27">
    <location>
        <begin position="811"/>
        <end position="821"/>
    </location>
</feature>
<evidence type="ECO:0000256" key="15">
    <source>
        <dbReference type="ARBA" id="ARBA00022960"/>
    </source>
</evidence>
<comment type="similarity">
    <text evidence="4">In the C-terminal section; belongs to the transpeptidase family.</text>
</comment>
<dbReference type="AlphaFoldDB" id="A0AA45WYT8"/>
<dbReference type="InterPro" id="IPR036950">
    <property type="entry name" value="PBP_transglycosylase"/>
</dbReference>
<dbReference type="RefSeq" id="WP_283410748.1">
    <property type="nucleotide sequence ID" value="NZ_FXUF01000020.1"/>
</dbReference>
<evidence type="ECO:0000256" key="1">
    <source>
        <dbReference type="ARBA" id="ARBA00002624"/>
    </source>
</evidence>
<comment type="catalytic activity">
    <reaction evidence="25">
        <text>[GlcNAc-(1-&gt;4)-Mur2Ac(oyl-L-Ala-gamma-D-Glu-L-Lys-D-Ala-D-Ala)](n)-di-trans,octa-cis-undecaprenyl diphosphate + beta-D-GlcNAc-(1-&gt;4)-Mur2Ac(oyl-L-Ala-gamma-D-Glu-L-Lys-D-Ala-D-Ala)-di-trans,octa-cis-undecaprenyl diphosphate = [GlcNAc-(1-&gt;4)-Mur2Ac(oyl-L-Ala-gamma-D-Glu-L-Lys-D-Ala-D-Ala)](n+1)-di-trans,octa-cis-undecaprenyl diphosphate + di-trans,octa-cis-undecaprenyl diphosphate + H(+)</text>
        <dbReference type="Rhea" id="RHEA:23708"/>
        <dbReference type="Rhea" id="RHEA-COMP:9602"/>
        <dbReference type="Rhea" id="RHEA-COMP:9603"/>
        <dbReference type="ChEBI" id="CHEBI:15378"/>
        <dbReference type="ChEBI" id="CHEBI:58405"/>
        <dbReference type="ChEBI" id="CHEBI:60033"/>
        <dbReference type="ChEBI" id="CHEBI:78435"/>
        <dbReference type="EC" id="2.4.99.28"/>
    </reaction>
</comment>
<organism evidence="31 32">
    <name type="scientific">Anoxynatronum buryatiense</name>
    <dbReference type="NCBI Taxonomy" id="489973"/>
    <lineage>
        <taxon>Bacteria</taxon>
        <taxon>Bacillati</taxon>
        <taxon>Bacillota</taxon>
        <taxon>Clostridia</taxon>
        <taxon>Eubacteriales</taxon>
        <taxon>Clostridiaceae</taxon>
        <taxon>Anoxynatronum</taxon>
    </lineage>
</organism>
<dbReference type="Gene3D" id="3.40.710.10">
    <property type="entry name" value="DD-peptidase/beta-lactamase superfamily"/>
    <property type="match status" value="1"/>
</dbReference>
<dbReference type="SUPFAM" id="SSF53955">
    <property type="entry name" value="Lysozyme-like"/>
    <property type="match status" value="1"/>
</dbReference>
<feature type="compositionally biased region" description="Pro residues" evidence="27">
    <location>
        <begin position="791"/>
        <end position="810"/>
    </location>
</feature>
<keyword evidence="17" id="KW-0573">Peptidoglycan synthesis</keyword>
<dbReference type="PANTHER" id="PTHR32282">
    <property type="entry name" value="BINDING PROTEIN TRANSPEPTIDASE, PUTATIVE-RELATED"/>
    <property type="match status" value="1"/>
</dbReference>
<evidence type="ECO:0000256" key="8">
    <source>
        <dbReference type="ARBA" id="ARBA00022475"/>
    </source>
</evidence>
<keyword evidence="13 28" id="KW-0812">Transmembrane</keyword>
<evidence type="ECO:0000256" key="5">
    <source>
        <dbReference type="ARBA" id="ARBA00007739"/>
    </source>
</evidence>
<evidence type="ECO:0000256" key="24">
    <source>
        <dbReference type="ARBA" id="ARBA00044770"/>
    </source>
</evidence>
<dbReference type="GO" id="GO:0046677">
    <property type="term" value="P:response to antibiotic"/>
    <property type="evidence" value="ECO:0007669"/>
    <property type="project" value="UniProtKB-KW"/>
</dbReference>
<dbReference type="GO" id="GO:0009002">
    <property type="term" value="F:serine-type D-Ala-D-Ala carboxypeptidase activity"/>
    <property type="evidence" value="ECO:0007669"/>
    <property type="project" value="UniProtKB-EC"/>
</dbReference>
<proteinExistence type="inferred from homology"/>
<dbReference type="Gene3D" id="1.10.3810.10">
    <property type="entry name" value="Biosynthetic peptidoglycan transglycosylase-like"/>
    <property type="match status" value="1"/>
</dbReference>
<dbReference type="InterPro" id="IPR001460">
    <property type="entry name" value="PCN-bd_Tpept"/>
</dbReference>
<reference evidence="31" key="1">
    <citation type="submission" date="2017-05" db="EMBL/GenBank/DDBJ databases">
        <authorList>
            <person name="Varghese N."/>
            <person name="Submissions S."/>
        </authorList>
    </citation>
    <scope>NUCLEOTIDE SEQUENCE</scope>
    <source>
        <strain evidence="31">Su22</strain>
    </source>
</reference>
<comment type="subcellular location">
    <subcellularLocation>
        <location evidence="2">Cell membrane</location>
        <topology evidence="2">Single-pass type II membrane protein</topology>
    </subcellularLocation>
</comment>
<dbReference type="EC" id="3.4.16.4" evidence="6"/>
<keyword evidence="20" id="KW-0046">Antibiotic resistance</keyword>
<feature type="region of interest" description="Disordered" evidence="27">
    <location>
        <begin position="748"/>
        <end position="821"/>
    </location>
</feature>
<protein>
    <recommendedName>
        <fullName evidence="7">Penicillin-binding protein 1A</fullName>
        <ecNumber evidence="24">2.4.99.28</ecNumber>
        <ecNumber evidence="6">3.4.16.4</ecNumber>
    </recommendedName>
</protein>
<keyword evidence="10" id="KW-0645">Protease</keyword>
<keyword evidence="14" id="KW-0378">Hydrolase</keyword>
<keyword evidence="18 28" id="KW-1133">Transmembrane helix</keyword>
<dbReference type="InterPro" id="IPR023346">
    <property type="entry name" value="Lysozyme-like_dom_sf"/>
</dbReference>
<gene>
    <name evidence="31" type="ORF">SAMN06296020_12036</name>
</gene>
<evidence type="ECO:0000256" key="11">
    <source>
        <dbReference type="ARBA" id="ARBA00022676"/>
    </source>
</evidence>
<dbReference type="GO" id="GO:0005886">
    <property type="term" value="C:plasma membrane"/>
    <property type="evidence" value="ECO:0007669"/>
    <property type="project" value="UniProtKB-SubCell"/>
</dbReference>
<evidence type="ECO:0000256" key="6">
    <source>
        <dbReference type="ARBA" id="ARBA00012448"/>
    </source>
</evidence>
<evidence type="ECO:0000259" key="29">
    <source>
        <dbReference type="Pfam" id="PF00905"/>
    </source>
</evidence>
<keyword evidence="9" id="KW-0121">Carboxypeptidase</keyword>
<comment type="pathway">
    <text evidence="26">Glycan biosynthesis.</text>
</comment>
<keyword evidence="19 28" id="KW-0472">Membrane</keyword>
<sequence length="821" mass="91404">MAEKAPRTEKIQKKKRKWLRTLRTIFLTAVLVMLVMLGAVTGTAVAIVRGIINDLEPLEAGNLYRLLEESSFIYYRDQGELKVLEKIETPLYREILDYDEMPPMLLNAFVAIEDERFWQHNGIDLRRILGAGWTNYRTGSRQGASTIHQQLAKNLFLTHEQTYTRKIQDAYYGMQLAEQLPKEKVLEVYLNTIYLGAGAYGVQAASQVYFSKDVSELNLAEMALLAGIPRNPAQYALMRTLEESQVRPHHTVLMQEDEGYVLVYNPETRQRQRLVLHKMRELGWISENQYQEALDQDVLALLQPSRFQQNDEISTYFGDLVRQDVLKSLESWGYSREEARHLLYQGGLHIHSTLDLQLQQILEETFDTPELFPGTLRDANGDLLLDSHGNVQPQAAMVVMDYRTGEIKALMGGRMVNGGRQILNRTLVARQPGSAIKPLAVYTAAIDKGWTGASRINDAPVYLDASRPNQAWPRNWYRQGYFGWITLRDALQWSSNVATVKLLAEVGGSRTGAYEVMFEYLEKLGVTTLVSRDDPYRGADGGLYHDETYSTALGGMTLGISPLEMTAAYGTLANEGVYVEPVTFTRITDRNGNVLVERPVRRERVLTPQGAFVMTDLLVHSITYGTGARAKLDATNSLIPVAGKTGTTTENKDAWFVGYTPYYAAGLWIGNDRPEELVQGSAMAASLWQHMMIRIHENLEPKDFDQPTDIEEVTICTVSGLRANRYCSSTRKEYFILGTAPTGVCRVHAAPPPVTPSEPAEETGETGETAGEPGQQAAPPGPEAPASQPGPEAPPATSPQPAPESTPQPAPETEAPETSGE</sequence>
<evidence type="ECO:0000256" key="16">
    <source>
        <dbReference type="ARBA" id="ARBA00022968"/>
    </source>
</evidence>
<dbReference type="InterPro" id="IPR050396">
    <property type="entry name" value="Glycosyltr_51/Transpeptidase"/>
</dbReference>
<evidence type="ECO:0000256" key="26">
    <source>
        <dbReference type="ARBA" id="ARBA00060592"/>
    </source>
</evidence>
<keyword evidence="12" id="KW-0808">Transferase</keyword>
<keyword evidence="16" id="KW-0735">Signal-anchor</keyword>
<evidence type="ECO:0000256" key="20">
    <source>
        <dbReference type="ARBA" id="ARBA00023251"/>
    </source>
</evidence>
<evidence type="ECO:0000256" key="4">
    <source>
        <dbReference type="ARBA" id="ARBA00007090"/>
    </source>
</evidence>
<evidence type="ECO:0000313" key="32">
    <source>
        <dbReference type="Proteomes" id="UP001158066"/>
    </source>
</evidence>
<evidence type="ECO:0000256" key="13">
    <source>
        <dbReference type="ARBA" id="ARBA00022692"/>
    </source>
</evidence>
<dbReference type="GO" id="GO:0006508">
    <property type="term" value="P:proteolysis"/>
    <property type="evidence" value="ECO:0007669"/>
    <property type="project" value="UniProtKB-KW"/>
</dbReference>
<comment type="catalytic activity">
    <reaction evidence="23">
        <text>Preferential cleavage: (Ac)2-L-Lys-D-Ala-|-D-Ala. Also transpeptidation of peptidyl-alanyl moieties that are N-acyl substituents of D-alanine.</text>
        <dbReference type="EC" id="3.4.16.4"/>
    </reaction>
</comment>
<evidence type="ECO:0000256" key="10">
    <source>
        <dbReference type="ARBA" id="ARBA00022670"/>
    </source>
</evidence>
<dbReference type="GO" id="GO:0008360">
    <property type="term" value="P:regulation of cell shape"/>
    <property type="evidence" value="ECO:0007669"/>
    <property type="project" value="UniProtKB-KW"/>
</dbReference>
<dbReference type="FunFam" id="1.10.3810.10:FF:000001">
    <property type="entry name" value="Penicillin-binding protein 1A"/>
    <property type="match status" value="1"/>
</dbReference>
<dbReference type="InterPro" id="IPR012338">
    <property type="entry name" value="Beta-lactam/transpept-like"/>
</dbReference>
<evidence type="ECO:0000256" key="21">
    <source>
        <dbReference type="ARBA" id="ARBA00023268"/>
    </source>
</evidence>
<feature type="transmembrane region" description="Helical" evidence="28">
    <location>
        <begin position="21"/>
        <end position="48"/>
    </location>
</feature>